<evidence type="ECO:0000259" key="3">
    <source>
        <dbReference type="Pfam" id="PF13871"/>
    </source>
</evidence>
<dbReference type="InterPro" id="IPR039187">
    <property type="entry name" value="SNO_AAA"/>
</dbReference>
<dbReference type="SUPFAM" id="SSF52540">
    <property type="entry name" value="P-loop containing nucleoside triphosphate hydrolases"/>
    <property type="match status" value="1"/>
</dbReference>
<proteinExistence type="inferred from homology"/>
<keyword evidence="6" id="KW-1185">Reference proteome</keyword>
<name>A0AAV4ZHZ2_9HYPH</name>
<evidence type="ECO:0000256" key="2">
    <source>
        <dbReference type="SAM" id="MobiDB-lite"/>
    </source>
</evidence>
<sequence>MAREIEPTTVWKWPDLSKYGLDLRRVITSAGESVLVLRGAKPLDEKLFKRLGFKNDGKGNWYRRHGADEQPSVYSYKSVFADCEPVTRTVSEITDDLRLPASAARRTDAAAPQPVDAGEMSRARPLGQNRSRQLVLALPDGRRFLKGAGGNIVHEADIHPPQPGLFLRASDQESLAVAAEGLMREVETGRIMRQDELIEFARIAFETESPASAQIADARTALAGAAGRWLGSKTKVSLRDIYNSACGLQETLPALFAVDERDATSLPLAVAAQRLAGTSAELSGRTVLVPEVGGGEWIATPIAGARTLAGGAAAGAAAAARASAMASAGRAEIVQTDREPKPHDVTILAPAFAADRPLPERLAAIEAVLAARSPDGRSVIAIRADGPGADEALVEFQKKLGREYLFEGASDIDGALAAGRPGAEPVRLLAIGSKRPAALDVAPEDALRIREIGEYGGLWTWVSEIAASRMRADAPEAGLALGGRMDGNLARNEFQAPYQPASRAGVASTMVPRALEGATREALGRVVKRYGDLDQMVATEFGYTKEELGEVLSVEQVDALGLYVHADDRGRGMLIADQAGVGKGRTQAAIARREVLRDKKVIYLTEKAMNFSDVYRDLAHTRSTDLVKPLVLNDGANIIDETTGDVILKGANAESMKALIASGRWPEGANMMMGSYSQLNKLPLWRSPDGKTARSIAPPTPEHAPADRAAFMISVVDKDTVVILDECHNASTSGTNGGGNSNTGNNVGEMVRRAGNVVYASATFGRNARSMSFFHRLLPDGMSADKLAEMLMRGGETIQEIFSTMLVADGVMVRREHDLSSMEFTTIHDPALAERNRMFMDILAPILGDMAQLQHLVERKIREINNRAVAPADAEPEDGARRKPANFRRTGFGSPLQTLSKLFVTAINTDLAVDRALTALAEGEKPIIVCDSTIEKLLTELAEDEDALEGSRFPDFSTLVHRTVSRLCSISSVRADGSKFERDLSREDARIEAAVAKLRTMIDGIPELPISAIDVVKTKIRDAGYTVDEITGRTVEIVDGRIVRRPNVDKVVVKNAFNAGDIDAAVINKSGSTGIDMHASKRFKDQRKRVMIELEPAADVLKQVQTYGRAARYDQVVGPRIETLNSGLPIEVRQAAIRNARLRKLSANVTSNRDSSLLIRDIPDLLNEVGDIVCTRYAEARPDLMRRLGYQVFDHEDSEDANRETQKEQAGLDALVTRRSANEFMARLVVLPVAMQEQIVNELVAEYQATLEELEAKGETPLKRREMAGIIQKTSRSVFEGAAVEHADSAFLEPLYVYDAIVERELDPMRSDQLMQAMEMGLTSASANRGRAVAELLERNRNEILEAYLSDKDVSVEDALQRGDKRMREQKVRIEKLAEALKELAPGREIAFGGFEEGDVVRGIVTAIHHPPRGFEHVAAQYSVEFVSPGDVEPRRIKLRALVTDPVFKIGPGLEDNKEYDRILRRFDDAHAVKLDTVKILGGNLFRAMRHVVDTRIGQLVVYRTNEGKVEAGVQVNRRNRMMDVPVELDGPAMSIACVKEKGAELRSTPDLSPSGITISPRDDGGFDVTLPLKGSRRHGYIYENPLAKQLLAKAVVEPGRQPRLVAKSEEIGLFLTILHEAGAHFWTSPALRGWSTEYLTKKSTANTNDEKGPRLTAAGGTR</sequence>
<evidence type="ECO:0000313" key="5">
    <source>
        <dbReference type="EMBL" id="GJD87714.1"/>
    </source>
</evidence>
<dbReference type="Pfam" id="PF13871">
    <property type="entry name" value="Helicase_C_4"/>
    <property type="match status" value="1"/>
</dbReference>
<dbReference type="PANTHER" id="PTHR12706:SF30">
    <property type="entry name" value="PROTEIN STRAWBERRY NOTCH-RELATED"/>
    <property type="match status" value="1"/>
</dbReference>
<evidence type="ECO:0000313" key="6">
    <source>
        <dbReference type="Proteomes" id="UP001055247"/>
    </source>
</evidence>
<dbReference type="InterPro" id="IPR026937">
    <property type="entry name" value="SBNO_Helicase_C_dom"/>
</dbReference>
<dbReference type="RefSeq" id="WP_238229710.1">
    <property type="nucleotide sequence ID" value="NZ_BPQO01000004.1"/>
</dbReference>
<dbReference type="InterPro" id="IPR026741">
    <property type="entry name" value="SNO"/>
</dbReference>
<gene>
    <name evidence="5" type="ORF">BHAOGJBA_1219</name>
</gene>
<dbReference type="EMBL" id="BPQO01000004">
    <property type="protein sequence ID" value="GJD87714.1"/>
    <property type="molecule type" value="Genomic_DNA"/>
</dbReference>
<feature type="domain" description="Strawberry notch AAA" evidence="4">
    <location>
        <begin position="717"/>
        <end position="838"/>
    </location>
</feature>
<feature type="region of interest" description="Disordered" evidence="2">
    <location>
        <begin position="870"/>
        <end position="889"/>
    </location>
</feature>
<evidence type="ECO:0000259" key="4">
    <source>
        <dbReference type="Pfam" id="PF13872"/>
    </source>
</evidence>
<evidence type="ECO:0008006" key="7">
    <source>
        <dbReference type="Google" id="ProtNLM"/>
    </source>
</evidence>
<dbReference type="InterPro" id="IPR027417">
    <property type="entry name" value="P-loop_NTPase"/>
</dbReference>
<dbReference type="Pfam" id="PF13872">
    <property type="entry name" value="AAA_34"/>
    <property type="match status" value="1"/>
</dbReference>
<reference evidence="5" key="2">
    <citation type="submission" date="2021-08" db="EMBL/GenBank/DDBJ databases">
        <authorList>
            <person name="Tani A."/>
            <person name="Ola A."/>
            <person name="Ogura Y."/>
            <person name="Katsura K."/>
            <person name="Hayashi T."/>
        </authorList>
    </citation>
    <scope>NUCLEOTIDE SEQUENCE</scope>
    <source>
        <strain evidence="5">DSM 16372</strain>
    </source>
</reference>
<reference evidence="5" key="1">
    <citation type="journal article" date="2016" name="Front. Microbiol.">
        <title>Genome Sequence of the Piezophilic, Mesophilic Sulfate-Reducing Bacterium Desulfovibrio indicus J2T.</title>
        <authorList>
            <person name="Cao J."/>
            <person name="Maignien L."/>
            <person name="Shao Z."/>
            <person name="Alain K."/>
            <person name="Jebbar M."/>
        </authorList>
    </citation>
    <scope>NUCLEOTIDE SEQUENCE</scope>
    <source>
        <strain evidence="5">DSM 16372</strain>
    </source>
</reference>
<protein>
    <recommendedName>
        <fullName evidence="7">Helicase ATP-binding domain-containing protein</fullName>
    </recommendedName>
</protein>
<feature type="region of interest" description="Disordered" evidence="2">
    <location>
        <begin position="103"/>
        <end position="126"/>
    </location>
</feature>
<comment type="caution">
    <text evidence="5">The sequence shown here is derived from an EMBL/GenBank/DDBJ whole genome shotgun (WGS) entry which is preliminary data.</text>
</comment>
<comment type="similarity">
    <text evidence="1">Belongs to the SBNO family.</text>
</comment>
<evidence type="ECO:0000256" key="1">
    <source>
        <dbReference type="ARBA" id="ARBA00006992"/>
    </source>
</evidence>
<feature type="domain" description="Strawberry notch helicase C" evidence="3">
    <location>
        <begin position="1026"/>
        <end position="1259"/>
    </location>
</feature>
<dbReference type="Proteomes" id="UP001055247">
    <property type="component" value="Unassembled WGS sequence"/>
</dbReference>
<dbReference type="GO" id="GO:0006355">
    <property type="term" value="P:regulation of DNA-templated transcription"/>
    <property type="evidence" value="ECO:0007669"/>
    <property type="project" value="InterPro"/>
</dbReference>
<organism evidence="5 6">
    <name type="scientific">Methylobacterium hispanicum</name>
    <dbReference type="NCBI Taxonomy" id="270350"/>
    <lineage>
        <taxon>Bacteria</taxon>
        <taxon>Pseudomonadati</taxon>
        <taxon>Pseudomonadota</taxon>
        <taxon>Alphaproteobacteria</taxon>
        <taxon>Hyphomicrobiales</taxon>
        <taxon>Methylobacteriaceae</taxon>
        <taxon>Methylobacterium</taxon>
    </lineage>
</organism>
<dbReference type="PANTHER" id="PTHR12706">
    <property type="entry name" value="STRAWBERRY NOTCH-RELATED"/>
    <property type="match status" value="1"/>
</dbReference>
<accession>A0AAV4ZHZ2</accession>